<keyword evidence="5" id="KW-1015">Disulfide bond</keyword>
<evidence type="ECO:0000256" key="6">
    <source>
        <dbReference type="ARBA" id="ARBA00023284"/>
    </source>
</evidence>
<comment type="function">
    <text evidence="7">Required for disulfide bond formation in some periplasmic proteins. Acts by transferring its disulfide bond to other proteins and is reduced in the process.</text>
</comment>
<dbReference type="Pfam" id="PF13098">
    <property type="entry name" value="Thioredoxin_2"/>
    <property type="match status" value="1"/>
</dbReference>
<dbReference type="InterPro" id="IPR051470">
    <property type="entry name" value="Thiol:disulfide_interchange"/>
</dbReference>
<comment type="caution">
    <text evidence="10">The sequence shown here is derived from an EMBL/GenBank/DDBJ whole genome shotgun (WGS) entry which is preliminary data.</text>
</comment>
<feature type="signal peptide" evidence="7">
    <location>
        <begin position="1"/>
        <end position="28"/>
    </location>
</feature>
<dbReference type="InterPro" id="IPR012336">
    <property type="entry name" value="Thioredoxin-like_fold"/>
</dbReference>
<evidence type="ECO:0000256" key="3">
    <source>
        <dbReference type="ARBA" id="ARBA00022729"/>
    </source>
</evidence>
<dbReference type="PANTHER" id="PTHR35272:SF3">
    <property type="entry name" value="THIOL:DISULFIDE INTERCHANGE PROTEIN DSBC"/>
    <property type="match status" value="1"/>
</dbReference>
<evidence type="ECO:0000313" key="11">
    <source>
        <dbReference type="Proteomes" id="UP001606099"/>
    </source>
</evidence>
<keyword evidence="6 7" id="KW-0676">Redox-active center</keyword>
<dbReference type="Proteomes" id="UP001606099">
    <property type="component" value="Unassembled WGS sequence"/>
</dbReference>
<dbReference type="InterPro" id="IPR036249">
    <property type="entry name" value="Thioredoxin-like_sf"/>
</dbReference>
<dbReference type="InterPro" id="IPR009094">
    <property type="entry name" value="DiS-bond_isomerase_DsbC/G_N_sf"/>
</dbReference>
<gene>
    <name evidence="10" type="ORF">ACG0Z6_02755</name>
</gene>
<feature type="chain" id="PRO_5044987910" description="Thiol:disulfide interchange protein" evidence="7">
    <location>
        <begin position="29"/>
        <end position="245"/>
    </location>
</feature>
<dbReference type="Gene3D" id="3.40.30.10">
    <property type="entry name" value="Glutaredoxin"/>
    <property type="match status" value="1"/>
</dbReference>
<feature type="domain" description="Disulphide bond isomerase DsbC/G N-terminal" evidence="8">
    <location>
        <begin position="27"/>
        <end position="93"/>
    </location>
</feature>
<organism evidence="10 11">
    <name type="scientific">Roseateles rivi</name>
    <dbReference type="NCBI Taxonomy" id="3299028"/>
    <lineage>
        <taxon>Bacteria</taxon>
        <taxon>Pseudomonadati</taxon>
        <taxon>Pseudomonadota</taxon>
        <taxon>Betaproteobacteria</taxon>
        <taxon>Burkholderiales</taxon>
        <taxon>Sphaerotilaceae</taxon>
        <taxon>Roseateles</taxon>
    </lineage>
</organism>
<evidence type="ECO:0000313" key="10">
    <source>
        <dbReference type="EMBL" id="MFG6447160.1"/>
    </source>
</evidence>
<protein>
    <recommendedName>
        <fullName evidence="7">Thiol:disulfide interchange protein</fullName>
    </recommendedName>
</protein>
<evidence type="ECO:0000256" key="7">
    <source>
        <dbReference type="RuleBase" id="RU364038"/>
    </source>
</evidence>
<keyword evidence="4 7" id="KW-0574">Periplasm</keyword>
<comment type="similarity">
    <text evidence="2 7">Belongs to the thioredoxin family. DsbC subfamily.</text>
</comment>
<evidence type="ECO:0000256" key="1">
    <source>
        <dbReference type="ARBA" id="ARBA00004418"/>
    </source>
</evidence>
<evidence type="ECO:0000256" key="5">
    <source>
        <dbReference type="ARBA" id="ARBA00023157"/>
    </source>
</evidence>
<keyword evidence="3 7" id="KW-0732">Signal</keyword>
<evidence type="ECO:0000259" key="8">
    <source>
        <dbReference type="Pfam" id="PF10411"/>
    </source>
</evidence>
<reference evidence="10 11" key="1">
    <citation type="submission" date="2024-08" db="EMBL/GenBank/DDBJ databases">
        <authorList>
            <person name="Lu H."/>
        </authorList>
    </citation>
    <scope>NUCLEOTIDE SEQUENCE [LARGE SCALE GENOMIC DNA]</scope>
    <source>
        <strain evidence="10 11">BYS180W</strain>
    </source>
</reference>
<dbReference type="RefSeq" id="WP_394458532.1">
    <property type="nucleotide sequence ID" value="NZ_JBIGHZ010000001.1"/>
</dbReference>
<dbReference type="EMBL" id="JBIGHZ010000001">
    <property type="protein sequence ID" value="MFG6447160.1"/>
    <property type="molecule type" value="Genomic_DNA"/>
</dbReference>
<sequence>MLQSVLTHASRRWLGLGLLACASAGSWANEGAIRKSMGERLPPNIKIDEVRPSGVPGLWELRIGNELRYTDATGQYLIEGEVFDLKARRNLTQDRLTRINMIDFASLPLKDAIVWKNGNGKRRIAVFADPNCGYCKLFERNLQDVKDVTVYTFVVAILGGDSPEKARSAWCAKNPTQAWRDWMLDGKTLPKPSGQCDDDAIERNQALIRRHHIGSTPSVIFEDGTRVPGALSAAQVEQRLNQTKP</sequence>
<comment type="subcellular location">
    <subcellularLocation>
        <location evidence="1 7">Periplasm</location>
    </subcellularLocation>
</comment>
<proteinExistence type="inferred from homology"/>
<evidence type="ECO:0000259" key="9">
    <source>
        <dbReference type="Pfam" id="PF13098"/>
    </source>
</evidence>
<keyword evidence="11" id="KW-1185">Reference proteome</keyword>
<accession>A0ABW7FSD4</accession>
<dbReference type="InterPro" id="IPR018950">
    <property type="entry name" value="DiS-bond_isomerase_DsbC/G_N"/>
</dbReference>
<dbReference type="CDD" id="cd03020">
    <property type="entry name" value="DsbA_DsbC_DsbG"/>
    <property type="match status" value="1"/>
</dbReference>
<evidence type="ECO:0000256" key="2">
    <source>
        <dbReference type="ARBA" id="ARBA00009813"/>
    </source>
</evidence>
<dbReference type="SUPFAM" id="SSF52833">
    <property type="entry name" value="Thioredoxin-like"/>
    <property type="match status" value="1"/>
</dbReference>
<dbReference type="Gene3D" id="3.10.450.70">
    <property type="entry name" value="Disulphide bond isomerase, DsbC/G, N-terminal"/>
    <property type="match status" value="1"/>
</dbReference>
<name>A0ABW7FSD4_9BURK</name>
<feature type="domain" description="Thioredoxin-like fold" evidence="9">
    <location>
        <begin position="117"/>
        <end position="240"/>
    </location>
</feature>
<dbReference type="Pfam" id="PF10411">
    <property type="entry name" value="DsbC_N"/>
    <property type="match status" value="1"/>
</dbReference>
<dbReference type="SUPFAM" id="SSF54423">
    <property type="entry name" value="DsbC/DsbG N-terminal domain-like"/>
    <property type="match status" value="1"/>
</dbReference>
<dbReference type="PANTHER" id="PTHR35272">
    <property type="entry name" value="THIOL:DISULFIDE INTERCHANGE PROTEIN DSBC-RELATED"/>
    <property type="match status" value="1"/>
</dbReference>
<evidence type="ECO:0000256" key="4">
    <source>
        <dbReference type="ARBA" id="ARBA00022764"/>
    </source>
</evidence>
<dbReference type="InterPro" id="IPR033954">
    <property type="entry name" value="DiS-bond_Isoase_DsbC/G"/>
</dbReference>